<reference evidence="3" key="1">
    <citation type="submission" date="2024-07" db="EMBL/GenBank/DDBJ databases">
        <title>Two chromosome-level genome assemblies of Korean endemic species Abeliophyllum distichum and Forsythia ovata (Oleaceae).</title>
        <authorList>
            <person name="Jang H."/>
        </authorList>
    </citation>
    <scope>NUCLEOTIDE SEQUENCE [LARGE SCALE GENOMIC DNA]</scope>
</reference>
<sequence>METFEECNNGHDQCVSNEEIEVGIDSIDGCYVHVVQCSSEMEVGNDNIDDDFSNREKMWSQLEKTLMYNDLPSDVYNISDPHKVQTNSENSSTVHNEEHD</sequence>
<organism evidence="2 3">
    <name type="scientific">Forsythia ovata</name>
    <dbReference type="NCBI Taxonomy" id="205694"/>
    <lineage>
        <taxon>Eukaryota</taxon>
        <taxon>Viridiplantae</taxon>
        <taxon>Streptophyta</taxon>
        <taxon>Embryophyta</taxon>
        <taxon>Tracheophyta</taxon>
        <taxon>Spermatophyta</taxon>
        <taxon>Magnoliopsida</taxon>
        <taxon>eudicotyledons</taxon>
        <taxon>Gunneridae</taxon>
        <taxon>Pentapetalae</taxon>
        <taxon>asterids</taxon>
        <taxon>lamiids</taxon>
        <taxon>Lamiales</taxon>
        <taxon>Oleaceae</taxon>
        <taxon>Forsythieae</taxon>
        <taxon>Forsythia</taxon>
    </lineage>
</organism>
<dbReference type="AlphaFoldDB" id="A0ABD1S3Z4"/>
<name>A0ABD1S3Z4_9LAMI</name>
<feature type="region of interest" description="Disordered" evidence="1">
    <location>
        <begin position="76"/>
        <end position="100"/>
    </location>
</feature>
<comment type="caution">
    <text evidence="2">The sequence shown here is derived from an EMBL/GenBank/DDBJ whole genome shotgun (WGS) entry which is preliminary data.</text>
</comment>
<proteinExistence type="predicted"/>
<evidence type="ECO:0000313" key="2">
    <source>
        <dbReference type="EMBL" id="KAL2494879.1"/>
    </source>
</evidence>
<dbReference type="EMBL" id="JBFOLJ010000011">
    <property type="protein sequence ID" value="KAL2494879.1"/>
    <property type="molecule type" value="Genomic_DNA"/>
</dbReference>
<accession>A0ABD1S3Z4</accession>
<gene>
    <name evidence="2" type="ORF">Fot_38636</name>
</gene>
<evidence type="ECO:0000256" key="1">
    <source>
        <dbReference type="SAM" id="MobiDB-lite"/>
    </source>
</evidence>
<evidence type="ECO:0000313" key="3">
    <source>
        <dbReference type="Proteomes" id="UP001604277"/>
    </source>
</evidence>
<dbReference type="Proteomes" id="UP001604277">
    <property type="component" value="Unassembled WGS sequence"/>
</dbReference>
<keyword evidence="3" id="KW-1185">Reference proteome</keyword>
<feature type="compositionally biased region" description="Polar residues" evidence="1">
    <location>
        <begin position="84"/>
        <end position="94"/>
    </location>
</feature>
<protein>
    <submittedName>
        <fullName evidence="2">Uncharacterized protein</fullName>
    </submittedName>
</protein>